<keyword evidence="4" id="KW-0862">Zinc</keyword>
<evidence type="ECO:0000256" key="1">
    <source>
        <dbReference type="ARBA" id="ARBA00022670"/>
    </source>
</evidence>
<feature type="region of interest" description="Disordered" evidence="6">
    <location>
        <begin position="41"/>
        <end position="63"/>
    </location>
</feature>
<dbReference type="EMBL" id="CAADFA010000117">
    <property type="protein sequence ID" value="VFJ52999.1"/>
    <property type="molecule type" value="Genomic_DNA"/>
</dbReference>
<proteinExistence type="predicted"/>
<evidence type="ECO:0000256" key="6">
    <source>
        <dbReference type="SAM" id="MobiDB-lite"/>
    </source>
</evidence>
<sequence>MHKRYSALFVFALWRAVRATFGLAGFPYFIRYCDPVQPASLSRHNDGGGISHSRKIRNPPMGDHKTVVLETTTATTTTRLEIHNPPPPHSTHITLTQDQKIPIDKPADLASIMLAILGREDAEARRKEHLWVVGLRRDRRILYVELVSLGSTLRTIVDPIEVYQSAVLNKAHSIALVHNHVDSALRPSKADMEITNVLIEGGKLLRIYVWDHLIISEKEYYSFLDEGVIEGVRPE</sequence>
<keyword evidence="1" id="KW-0645">Protease</keyword>
<dbReference type="InterPro" id="IPR025657">
    <property type="entry name" value="RadC_JAB"/>
</dbReference>
<dbReference type="InterPro" id="IPR037518">
    <property type="entry name" value="MPN"/>
</dbReference>
<dbReference type="PANTHER" id="PTHR30471:SF3">
    <property type="entry name" value="UPF0758 PROTEIN YEES-RELATED"/>
    <property type="match status" value="1"/>
</dbReference>
<evidence type="ECO:0000259" key="7">
    <source>
        <dbReference type="PROSITE" id="PS50249"/>
    </source>
</evidence>
<reference evidence="8" key="1">
    <citation type="submission" date="2019-02" db="EMBL/GenBank/DDBJ databases">
        <authorList>
            <person name="Gruber-Vodicka R. H."/>
            <person name="Seah K. B. B."/>
        </authorList>
    </citation>
    <scope>NUCLEOTIDE SEQUENCE</scope>
    <source>
        <strain evidence="9">BECK_BZ164</strain>
        <strain evidence="8">BECK_BZ165</strain>
    </source>
</reference>
<organism evidence="8">
    <name type="scientific">Candidatus Kentrum sp. FM</name>
    <dbReference type="NCBI Taxonomy" id="2126340"/>
    <lineage>
        <taxon>Bacteria</taxon>
        <taxon>Pseudomonadati</taxon>
        <taxon>Pseudomonadota</taxon>
        <taxon>Gammaproteobacteria</taxon>
        <taxon>Candidatus Kentrum</taxon>
    </lineage>
</organism>
<feature type="domain" description="MPN" evidence="7">
    <location>
        <begin position="102"/>
        <end position="229"/>
    </location>
</feature>
<protein>
    <submittedName>
        <fullName evidence="8">RadC-like JAB domain-containing protein</fullName>
    </submittedName>
</protein>
<dbReference type="AlphaFoldDB" id="A0A450SI45"/>
<dbReference type="PANTHER" id="PTHR30471">
    <property type="entry name" value="DNA REPAIR PROTEIN RADC"/>
    <property type="match status" value="1"/>
</dbReference>
<dbReference type="Pfam" id="PF04002">
    <property type="entry name" value="RadC"/>
    <property type="match status" value="1"/>
</dbReference>
<keyword evidence="5" id="KW-0482">Metalloprotease</keyword>
<keyword evidence="2" id="KW-0479">Metal-binding</keyword>
<dbReference type="Gene3D" id="3.40.140.10">
    <property type="entry name" value="Cytidine Deaminase, domain 2"/>
    <property type="match status" value="1"/>
</dbReference>
<dbReference type="PROSITE" id="PS50249">
    <property type="entry name" value="MPN"/>
    <property type="match status" value="1"/>
</dbReference>
<dbReference type="EMBL" id="CAADFL010000248">
    <property type="protein sequence ID" value="VFK12569.1"/>
    <property type="molecule type" value="Genomic_DNA"/>
</dbReference>
<accession>A0A450SI45</accession>
<evidence type="ECO:0000256" key="4">
    <source>
        <dbReference type="ARBA" id="ARBA00022833"/>
    </source>
</evidence>
<evidence type="ECO:0000256" key="2">
    <source>
        <dbReference type="ARBA" id="ARBA00022723"/>
    </source>
</evidence>
<evidence type="ECO:0000313" key="9">
    <source>
        <dbReference type="EMBL" id="VFK12569.1"/>
    </source>
</evidence>
<evidence type="ECO:0000256" key="3">
    <source>
        <dbReference type="ARBA" id="ARBA00022801"/>
    </source>
</evidence>
<evidence type="ECO:0000313" key="8">
    <source>
        <dbReference type="EMBL" id="VFJ52999.1"/>
    </source>
</evidence>
<name>A0A450SI45_9GAMM</name>
<dbReference type="GO" id="GO:0008237">
    <property type="term" value="F:metallopeptidase activity"/>
    <property type="evidence" value="ECO:0007669"/>
    <property type="project" value="UniProtKB-KW"/>
</dbReference>
<gene>
    <name evidence="9" type="ORF">BECKFM1743B_GA0114221_102481</name>
    <name evidence="8" type="ORF">BECKFM1743C_GA0114222_101176</name>
</gene>
<dbReference type="InterPro" id="IPR001405">
    <property type="entry name" value="UPF0758"/>
</dbReference>
<keyword evidence="3" id="KW-0378">Hydrolase</keyword>
<dbReference type="GO" id="GO:0006508">
    <property type="term" value="P:proteolysis"/>
    <property type="evidence" value="ECO:0007669"/>
    <property type="project" value="UniProtKB-KW"/>
</dbReference>
<evidence type="ECO:0000256" key="5">
    <source>
        <dbReference type="ARBA" id="ARBA00023049"/>
    </source>
</evidence>
<dbReference type="GO" id="GO:0046872">
    <property type="term" value="F:metal ion binding"/>
    <property type="evidence" value="ECO:0007669"/>
    <property type="project" value="UniProtKB-KW"/>
</dbReference>